<comment type="caution">
    <text evidence="7">The sequence shown here is derived from an EMBL/GenBank/DDBJ whole genome shotgun (WGS) entry which is preliminary data.</text>
</comment>
<evidence type="ECO:0000259" key="5">
    <source>
        <dbReference type="Pfam" id="PF04198"/>
    </source>
</evidence>
<dbReference type="SUPFAM" id="SSF100950">
    <property type="entry name" value="NagB/RpiA/CoA transferase-like"/>
    <property type="match status" value="1"/>
</dbReference>
<evidence type="ECO:0000256" key="3">
    <source>
        <dbReference type="ARBA" id="ARBA00023125"/>
    </source>
</evidence>
<accession>A0A2U2N111</accession>
<dbReference type="InterPro" id="IPR007324">
    <property type="entry name" value="Sugar-bd_dom_put"/>
</dbReference>
<sequence length="318" mass="34303">MKPAQTGAIDPDEQLQARVAWYYFVGNLTQQEIANRLGTSRVRVNRLLAACRENGVVQITINSRLASCVALEEALVQRYGLEAAVVVPTPENPELVRDALGVGAARYVDEHIADGMTVGIGWGQTLRALIRALPARPRRGLSVVCLQGGLAHCSRINTFEIVSDFADRYGADRHFYAAPIYAASEADRDIILRQGAIRETHEKALASDLAILTAGDITQSLIVEYGLSHPGDLDELLAAGAVGDVIGHFIDARGRPVEHSLNRRTVAVDLEALYRIPRTVFLSGGAHKREVNRAVLLGGYADAFVTDEETAAALTGDG</sequence>
<feature type="domain" description="Sugar-binding" evidence="5">
    <location>
        <begin position="64"/>
        <end position="314"/>
    </location>
</feature>
<keyword evidence="2" id="KW-0805">Transcription regulation</keyword>
<keyword evidence="8" id="KW-1185">Reference proteome</keyword>
<keyword evidence="3 7" id="KW-0238">DNA-binding</keyword>
<dbReference type="InterPro" id="IPR012318">
    <property type="entry name" value="HTH_CRP"/>
</dbReference>
<dbReference type="Pfam" id="PF13545">
    <property type="entry name" value="HTH_Crp_2"/>
    <property type="match status" value="1"/>
</dbReference>
<dbReference type="GO" id="GO:0006355">
    <property type="term" value="P:regulation of DNA-templated transcription"/>
    <property type="evidence" value="ECO:0007669"/>
    <property type="project" value="InterPro"/>
</dbReference>
<dbReference type="AlphaFoldDB" id="A0A2U2N111"/>
<gene>
    <name evidence="7" type="ORF">DEM34_10490</name>
</gene>
<dbReference type="RefSeq" id="WP_109678769.1">
    <property type="nucleotide sequence ID" value="NZ_CP086615.1"/>
</dbReference>
<evidence type="ECO:0000259" key="6">
    <source>
        <dbReference type="Pfam" id="PF13545"/>
    </source>
</evidence>
<dbReference type="SUPFAM" id="SSF46785">
    <property type="entry name" value="Winged helix' DNA-binding domain"/>
    <property type="match status" value="1"/>
</dbReference>
<dbReference type="OrthoDB" id="8339232at2"/>
<evidence type="ECO:0000256" key="1">
    <source>
        <dbReference type="ARBA" id="ARBA00010466"/>
    </source>
</evidence>
<feature type="domain" description="HTH crp-type" evidence="6">
    <location>
        <begin position="27"/>
        <end position="60"/>
    </location>
</feature>
<dbReference type="InterPro" id="IPR036388">
    <property type="entry name" value="WH-like_DNA-bd_sf"/>
</dbReference>
<dbReference type="InterPro" id="IPR036390">
    <property type="entry name" value="WH_DNA-bd_sf"/>
</dbReference>
<dbReference type="PANTHER" id="PTHR34294">
    <property type="entry name" value="TRANSCRIPTIONAL REGULATOR-RELATED"/>
    <property type="match status" value="1"/>
</dbReference>
<dbReference type="Pfam" id="PF04198">
    <property type="entry name" value="Sugar-bind"/>
    <property type="match status" value="1"/>
</dbReference>
<name>A0A2U2N111_9GAMM</name>
<organism evidence="7 8">
    <name type="scientific">Sediminicurvatus halobius</name>
    <dbReference type="NCBI Taxonomy" id="2182432"/>
    <lineage>
        <taxon>Bacteria</taxon>
        <taxon>Pseudomonadati</taxon>
        <taxon>Pseudomonadota</taxon>
        <taxon>Gammaproteobacteria</taxon>
        <taxon>Chromatiales</taxon>
        <taxon>Ectothiorhodospiraceae</taxon>
        <taxon>Sediminicurvatus</taxon>
    </lineage>
</organism>
<keyword evidence="4" id="KW-0804">Transcription</keyword>
<dbReference type="EMBL" id="QFFI01000015">
    <property type="protein sequence ID" value="PWG62790.1"/>
    <property type="molecule type" value="Genomic_DNA"/>
</dbReference>
<proteinExistence type="inferred from homology"/>
<dbReference type="Proteomes" id="UP000245474">
    <property type="component" value="Unassembled WGS sequence"/>
</dbReference>
<dbReference type="GO" id="GO:0030246">
    <property type="term" value="F:carbohydrate binding"/>
    <property type="evidence" value="ECO:0007669"/>
    <property type="project" value="InterPro"/>
</dbReference>
<dbReference type="GO" id="GO:0003677">
    <property type="term" value="F:DNA binding"/>
    <property type="evidence" value="ECO:0007669"/>
    <property type="project" value="UniProtKB-KW"/>
</dbReference>
<dbReference type="Gene3D" id="3.40.50.1360">
    <property type="match status" value="1"/>
</dbReference>
<evidence type="ECO:0000256" key="2">
    <source>
        <dbReference type="ARBA" id="ARBA00023015"/>
    </source>
</evidence>
<dbReference type="InterPro" id="IPR051054">
    <property type="entry name" value="SorC_transcr_regulators"/>
</dbReference>
<dbReference type="InterPro" id="IPR037171">
    <property type="entry name" value="NagB/RpiA_transferase-like"/>
</dbReference>
<dbReference type="Gene3D" id="1.10.10.10">
    <property type="entry name" value="Winged helix-like DNA-binding domain superfamily/Winged helix DNA-binding domain"/>
    <property type="match status" value="1"/>
</dbReference>
<evidence type="ECO:0000256" key="4">
    <source>
        <dbReference type="ARBA" id="ARBA00023163"/>
    </source>
</evidence>
<comment type="similarity">
    <text evidence="1">Belongs to the SorC transcriptional regulatory family.</text>
</comment>
<evidence type="ECO:0000313" key="7">
    <source>
        <dbReference type="EMBL" id="PWG62790.1"/>
    </source>
</evidence>
<evidence type="ECO:0000313" key="8">
    <source>
        <dbReference type="Proteomes" id="UP000245474"/>
    </source>
</evidence>
<protein>
    <submittedName>
        <fullName evidence="7">DNA-binding transcriptional regulator</fullName>
    </submittedName>
</protein>
<reference evidence="7 8" key="1">
    <citation type="submission" date="2018-05" db="EMBL/GenBank/DDBJ databases">
        <title>Spiribacter halobius sp. nov., a moderately halophilic bacterium isolated from marine solar saltern.</title>
        <authorList>
            <person name="Zheng W.-S."/>
            <person name="Lu D.-C."/>
            <person name="Du Z.-J."/>
        </authorList>
    </citation>
    <scope>NUCLEOTIDE SEQUENCE [LARGE SCALE GENOMIC DNA]</scope>
    <source>
        <strain evidence="7 8">E85</strain>
    </source>
</reference>
<dbReference type="PANTHER" id="PTHR34294:SF1">
    <property type="entry name" value="TRANSCRIPTIONAL REGULATOR LSRR"/>
    <property type="match status" value="1"/>
</dbReference>